<gene>
    <name evidence="3" type="ORF">H9Q77_10995</name>
</gene>
<keyword evidence="4" id="KW-1185">Reference proteome</keyword>
<name>A0A7G9FSU6_9FIRM</name>
<evidence type="ECO:0000313" key="4">
    <source>
        <dbReference type="Proteomes" id="UP000515981"/>
    </source>
</evidence>
<dbReference type="AlphaFoldDB" id="A0A7G9FSU6"/>
<dbReference type="Gene3D" id="3.40.50.720">
    <property type="entry name" value="NAD(P)-binding Rossmann-like Domain"/>
    <property type="match status" value="1"/>
</dbReference>
<evidence type="ECO:0000313" key="3">
    <source>
        <dbReference type="EMBL" id="QNM01628.1"/>
    </source>
</evidence>
<feature type="domain" description="Saccharopine dehydrogenase NADP binding" evidence="1">
    <location>
        <begin position="4"/>
        <end position="156"/>
    </location>
</feature>
<evidence type="ECO:0000259" key="2">
    <source>
        <dbReference type="Pfam" id="PF16653"/>
    </source>
</evidence>
<reference evidence="3 4" key="1">
    <citation type="submission" date="2020-08" db="EMBL/GenBank/DDBJ databases">
        <authorList>
            <person name="Liu C."/>
            <person name="Sun Q."/>
        </authorList>
    </citation>
    <scope>NUCLEOTIDE SEQUENCE [LARGE SCALE GENOMIC DNA]</scope>
    <source>
        <strain evidence="3 4">NSJ-8</strain>
    </source>
</reference>
<dbReference type="InterPro" id="IPR036291">
    <property type="entry name" value="NAD(P)-bd_dom_sf"/>
</dbReference>
<dbReference type="EMBL" id="CP060633">
    <property type="protein sequence ID" value="QNM01628.1"/>
    <property type="molecule type" value="Genomic_DNA"/>
</dbReference>
<accession>A0A7G9FSU6</accession>
<protein>
    <submittedName>
        <fullName evidence="3">Saccharopine dehydrogenase family protein</fullName>
    </submittedName>
</protein>
<dbReference type="KEGG" id="ssun:H9Q77_10995"/>
<dbReference type="Proteomes" id="UP000515981">
    <property type="component" value="Chromosome"/>
</dbReference>
<dbReference type="RefSeq" id="WP_118546565.1">
    <property type="nucleotide sequence ID" value="NZ_CP060633.1"/>
</dbReference>
<sequence length="419" mass="46974">MSRVLVIGCGGVAGVAIQKCCQVSEVFTELCIASRTKEKCDALAQKLAGKTQTVITTAQVDADDVDQVIALIREYRPELVMNIALPYQDLTIMDACLACGVNYMDTANYEPEDTEDPAWRAIYEKRCKEAGFSAYFDYSWQWAYKKKFEEAGLTALLGSGFDPGVTQAYCAYAAKHEFDTIDTIDILDCNGGDHGYAFATNFNPEINLREVSAPGSYWENGHWVEIPAMSIKREYDFDQVGQKDMYLLHHEEIESLAKNIPGVKRIRFFMTFGQSYLDHMRCLEDVGMLSTTPIVFQGQEIVPIQFLKALLPDPASLGPRTKGKTNIGCIFTGTKDGKPKTYYIYNVCDHQECYKEVESQAISYTTGVPAMCGALMLLTGKWNKPGVYTVEEFDPDPYLEALDKYGLPRRENRSPELVD</sequence>
<dbReference type="Gene3D" id="3.30.360.10">
    <property type="entry name" value="Dihydrodipicolinate Reductase, domain 2"/>
    <property type="match status" value="1"/>
</dbReference>
<dbReference type="SUPFAM" id="SSF51735">
    <property type="entry name" value="NAD(P)-binding Rossmann-fold domains"/>
    <property type="match status" value="1"/>
</dbReference>
<feature type="domain" description="Saccharopine dehydrogenase-like C-terminal" evidence="2">
    <location>
        <begin position="160"/>
        <end position="407"/>
    </location>
</feature>
<evidence type="ECO:0000259" key="1">
    <source>
        <dbReference type="Pfam" id="PF03435"/>
    </source>
</evidence>
<dbReference type="InterPro" id="IPR005097">
    <property type="entry name" value="Sacchrp_dh_NADP-bd"/>
</dbReference>
<proteinExistence type="predicted"/>
<dbReference type="InterPro" id="IPR032095">
    <property type="entry name" value="Sacchrp_dh-like_C"/>
</dbReference>
<dbReference type="Pfam" id="PF03435">
    <property type="entry name" value="Sacchrp_dh_NADP"/>
    <property type="match status" value="1"/>
</dbReference>
<organism evidence="3 4">
    <name type="scientific">Simiaoa sunii</name>
    <dbReference type="NCBI Taxonomy" id="2763672"/>
    <lineage>
        <taxon>Bacteria</taxon>
        <taxon>Bacillati</taxon>
        <taxon>Bacillota</taxon>
        <taxon>Clostridia</taxon>
        <taxon>Lachnospirales</taxon>
        <taxon>Lachnospiraceae</taxon>
        <taxon>Simiaoa</taxon>
    </lineage>
</organism>
<dbReference type="PANTHER" id="PTHR43796:SF2">
    <property type="entry name" value="CARBOXYNORSPERMIDINE SYNTHASE"/>
    <property type="match status" value="1"/>
</dbReference>
<dbReference type="PANTHER" id="PTHR43796">
    <property type="entry name" value="CARBOXYNORSPERMIDINE SYNTHASE"/>
    <property type="match status" value="1"/>
</dbReference>
<dbReference type="Pfam" id="PF16653">
    <property type="entry name" value="Sacchrp_dh_C"/>
    <property type="match status" value="1"/>
</dbReference>